<dbReference type="NCBIfam" id="TIGR02284">
    <property type="entry name" value="PA2169 family four-helix-bundle protein"/>
    <property type="match status" value="1"/>
</dbReference>
<dbReference type="InterPro" id="IPR011971">
    <property type="entry name" value="CHP02284"/>
</dbReference>
<dbReference type="AlphaFoldDB" id="A0A4Y8AKN1"/>
<organism evidence="2 3">
    <name type="scientific">Mucilaginibacter phyllosphaerae</name>
    <dbReference type="NCBI Taxonomy" id="1812349"/>
    <lineage>
        <taxon>Bacteria</taxon>
        <taxon>Pseudomonadati</taxon>
        <taxon>Bacteroidota</taxon>
        <taxon>Sphingobacteriia</taxon>
        <taxon>Sphingobacteriales</taxon>
        <taxon>Sphingobacteriaceae</taxon>
        <taxon>Mucilaginibacter</taxon>
    </lineage>
</organism>
<dbReference type="Gene3D" id="1.20.1260.10">
    <property type="match status" value="1"/>
</dbReference>
<reference evidence="2 3" key="1">
    <citation type="journal article" date="2016" name="Int. J. Syst. Evol. Microbiol.">
        <title>Proposal of Mucilaginibacter phyllosphaerae sp. nov. isolated from the phyllosphere of Galium album.</title>
        <authorList>
            <person name="Aydogan E.L."/>
            <person name="Busse H.J."/>
            <person name="Moser G."/>
            <person name="Muller C."/>
            <person name="Kampfer P."/>
            <person name="Glaeser S.P."/>
        </authorList>
    </citation>
    <scope>NUCLEOTIDE SEQUENCE [LARGE SCALE GENOMIC DNA]</scope>
    <source>
        <strain evidence="2 3">PP-F2FG21</strain>
    </source>
</reference>
<dbReference type="InterPro" id="IPR019052">
    <property type="entry name" value="DUF2383"/>
</dbReference>
<comment type="caution">
    <text evidence="2">The sequence shown here is derived from an EMBL/GenBank/DDBJ whole genome shotgun (WGS) entry which is preliminary data.</text>
</comment>
<evidence type="ECO:0000259" key="1">
    <source>
        <dbReference type="Pfam" id="PF09537"/>
    </source>
</evidence>
<name>A0A4Y8AKN1_9SPHI</name>
<gene>
    <name evidence="2" type="ORF">E2R65_02645</name>
</gene>
<dbReference type="Proteomes" id="UP000297248">
    <property type="component" value="Unassembled WGS sequence"/>
</dbReference>
<proteinExistence type="predicted"/>
<dbReference type="EMBL" id="SNQG01000001">
    <property type="protein sequence ID" value="TEW69081.1"/>
    <property type="molecule type" value="Genomic_DNA"/>
</dbReference>
<protein>
    <submittedName>
        <fullName evidence="2">PA2169 family four-helix-bundle protein</fullName>
    </submittedName>
</protein>
<dbReference type="InterPro" id="IPR012347">
    <property type="entry name" value="Ferritin-like"/>
</dbReference>
<feature type="domain" description="DUF2383" evidence="1">
    <location>
        <begin position="77"/>
        <end position="184"/>
    </location>
</feature>
<sequence length="224" mass="25018">MPVKSRAQTVRLSSLMKNRVKRIIPKNRSYIVNNNLAQPTQLGCIFYKLKTFNSGTLFSYQQISTNMGTLQHIQHQISALNDLIKINNDRIAGYQKAVEGTEDAALKTVFDGYIDQSKGYINQLNDYIHVLGGSPADGTTLSGKVYHAWMDVKSAFAKKDNHSVLADCEYGEDVAKGSYRKALDDKELIWEDEKVVTLLNNHLSGLKIAHDAIKALRDSSKQVA</sequence>
<dbReference type="Pfam" id="PF09537">
    <property type="entry name" value="DUF2383"/>
    <property type="match status" value="1"/>
</dbReference>
<evidence type="ECO:0000313" key="2">
    <source>
        <dbReference type="EMBL" id="TEW69081.1"/>
    </source>
</evidence>
<evidence type="ECO:0000313" key="3">
    <source>
        <dbReference type="Proteomes" id="UP000297248"/>
    </source>
</evidence>
<accession>A0A4Y8AKN1</accession>